<dbReference type="InterPro" id="IPR013856">
    <property type="entry name" value="Peptidase_M4_domain"/>
</dbReference>
<dbReference type="InterPro" id="IPR001570">
    <property type="entry name" value="Peptidase_M4_C_domain"/>
</dbReference>
<evidence type="ECO:0000256" key="5">
    <source>
        <dbReference type="ARBA" id="ARBA00022801"/>
    </source>
</evidence>
<feature type="domain" description="Peptidase M4 C-terminal" evidence="11">
    <location>
        <begin position="338"/>
        <end position="498"/>
    </location>
</feature>
<dbReference type="InterPro" id="IPR011096">
    <property type="entry name" value="FTP_domain"/>
</dbReference>
<evidence type="ECO:0000259" key="10">
    <source>
        <dbReference type="Pfam" id="PF01447"/>
    </source>
</evidence>
<evidence type="ECO:0000256" key="2">
    <source>
        <dbReference type="ARBA" id="ARBA00022670"/>
    </source>
</evidence>
<keyword evidence="6" id="KW-0862">Zinc</keyword>
<dbReference type="GO" id="GO:0004222">
    <property type="term" value="F:metalloendopeptidase activity"/>
    <property type="evidence" value="ECO:0007669"/>
    <property type="project" value="InterPro"/>
</dbReference>
<proteinExistence type="inferred from homology"/>
<dbReference type="GO" id="GO:0006508">
    <property type="term" value="P:proteolysis"/>
    <property type="evidence" value="ECO:0007669"/>
    <property type="project" value="UniProtKB-KW"/>
</dbReference>
<evidence type="ECO:0000259" key="11">
    <source>
        <dbReference type="Pfam" id="PF02868"/>
    </source>
</evidence>
<evidence type="ECO:0000313" key="15">
    <source>
        <dbReference type="Proteomes" id="UP000321578"/>
    </source>
</evidence>
<dbReference type="InterPro" id="IPR026444">
    <property type="entry name" value="Secre_tail"/>
</dbReference>
<comment type="similarity">
    <text evidence="1">Belongs to the peptidase M4 family.</text>
</comment>
<dbReference type="PANTHER" id="PTHR33794">
    <property type="entry name" value="BACILLOLYSIN"/>
    <property type="match status" value="1"/>
</dbReference>
<feature type="domain" description="Peptidase M4" evidence="10">
    <location>
        <begin position="269"/>
        <end position="335"/>
    </location>
</feature>
<dbReference type="EMBL" id="VORO01000003">
    <property type="protein sequence ID" value="TXD90543.1"/>
    <property type="molecule type" value="Genomic_DNA"/>
</dbReference>
<dbReference type="OrthoDB" id="9792152at2"/>
<comment type="caution">
    <text evidence="14">The sequence shown here is derived from an EMBL/GenBank/DDBJ whole genome shotgun (WGS) entry which is preliminary data.</text>
</comment>
<feature type="signal peptide" evidence="9">
    <location>
        <begin position="1"/>
        <end position="20"/>
    </location>
</feature>
<gene>
    <name evidence="14" type="ORF">ESY86_04025</name>
</gene>
<keyword evidence="7" id="KW-0482">Metalloprotease</keyword>
<sequence length="852" mass="93536">MKKIALLFCCFLVINFASFGQNGNKTIQKLKSETKAQVTINPSNGIVEFIKFPAQQPFALKGNTLQQKAFTFLDAFADLYAIENSELQFTSQEIKTDNYGFKQLILKQVHEGVPVYDGQLRFHFDKNLKLTAINGTVIPNIKTEATAVLSSSAAGQIAVQLVEKQQINYSKQALEIFDTKRYIFPKGLAQGYVGNTYLVYEVEIRNNADVREFLYIDANTGKLVEQFTGIAHALNRQVYEENYSNLVWQEGDALPGDLDIFQQTEVLASGHMYHLFNNAFNYDSYDGAGRTMRTINNNPNIDCPNASWNGVTANYCTGTASDDVVAHEWGHAYTQFTSNLIYAYQAGAINESYSDIWGETVDLLNNYSDDLEDLSVRTFCNSSDRWRIGEDASAFGAPIRDMWNPNCNNDPGKVSDLQYRCGEGDSGGVHSNSGVPNHAYVLLVDGGSYNGQIIEALGFTKAAHVFWRAQSSYLTATSDFVNLADALEASATDLIGINLKGLSVTDVDAGLSGQSISANDLLQVVKAMLAVEMRLDPEACEYQPLLADSEALCNAATTGRVFFEDWETGTEGWNFEELPENAETWNTRFWTVEGNLPDGKPGQAVFAEAGLIGDCVNDFENGIMRLESPVINLPNIESGNFDLSFDHYLATEANWDGGNLKYKLNGGLWAIVPSEAFTVNPYNGVLNTAAAGNDNPMEGQAAFNGTDGGSLLGSWGTSVIDLSVLNASANDTVQFRWEMGTDGCNGRIGWFVDNIAVYNCSAETLSVSSSTLQNEIQVYPNPSNGLFKLKKMNNISLLKASVYDINGRLIQQVNLSEMTTEASIDMTNASTGMYFMKVQSASAEATFKLIKQ</sequence>
<dbReference type="Gene3D" id="3.10.170.10">
    <property type="match status" value="1"/>
</dbReference>
<evidence type="ECO:0000256" key="4">
    <source>
        <dbReference type="ARBA" id="ARBA00022729"/>
    </source>
</evidence>
<evidence type="ECO:0000256" key="1">
    <source>
        <dbReference type="ARBA" id="ARBA00009388"/>
    </source>
</evidence>
<evidence type="ECO:0000259" key="12">
    <source>
        <dbReference type="Pfam" id="PF07504"/>
    </source>
</evidence>
<accession>A0A5C6ZNG5</accession>
<organism evidence="14 15">
    <name type="scientific">Subsaximicrobium wynnwilliamsii</name>
    <dbReference type="NCBI Taxonomy" id="291179"/>
    <lineage>
        <taxon>Bacteria</taxon>
        <taxon>Pseudomonadati</taxon>
        <taxon>Bacteroidota</taxon>
        <taxon>Flavobacteriia</taxon>
        <taxon>Flavobacteriales</taxon>
        <taxon>Flavobacteriaceae</taxon>
        <taxon>Subsaximicrobium</taxon>
    </lineage>
</organism>
<evidence type="ECO:0000256" key="9">
    <source>
        <dbReference type="SAM" id="SignalP"/>
    </source>
</evidence>
<dbReference type="InterPro" id="IPR027268">
    <property type="entry name" value="Peptidase_M4/M1_CTD_sf"/>
</dbReference>
<dbReference type="Pfam" id="PF02868">
    <property type="entry name" value="Peptidase_M4_C"/>
    <property type="match status" value="1"/>
</dbReference>
<dbReference type="InterPro" id="IPR023612">
    <property type="entry name" value="Peptidase_M4"/>
</dbReference>
<evidence type="ECO:0000259" key="13">
    <source>
        <dbReference type="Pfam" id="PF18962"/>
    </source>
</evidence>
<dbReference type="CDD" id="cd09597">
    <property type="entry name" value="M4_TLP"/>
    <property type="match status" value="1"/>
</dbReference>
<dbReference type="AlphaFoldDB" id="A0A5C6ZNG5"/>
<dbReference type="SUPFAM" id="SSF55486">
    <property type="entry name" value="Metalloproteases ('zincins'), catalytic domain"/>
    <property type="match status" value="1"/>
</dbReference>
<dbReference type="Gene3D" id="1.10.390.10">
    <property type="entry name" value="Neutral Protease Domain 2"/>
    <property type="match status" value="1"/>
</dbReference>
<evidence type="ECO:0000256" key="3">
    <source>
        <dbReference type="ARBA" id="ARBA00022723"/>
    </source>
</evidence>
<protein>
    <submittedName>
        <fullName evidence="14">T9SS type A sorting domain-containing protein</fullName>
    </submittedName>
</protein>
<dbReference type="InterPro" id="IPR050728">
    <property type="entry name" value="Zinc_Metalloprotease_M4"/>
</dbReference>
<keyword evidence="4 9" id="KW-0732">Signal</keyword>
<dbReference type="RefSeq" id="WP_147085289.1">
    <property type="nucleotide sequence ID" value="NZ_VORM01000002.1"/>
</dbReference>
<keyword evidence="15" id="KW-1185">Reference proteome</keyword>
<evidence type="ECO:0000313" key="14">
    <source>
        <dbReference type="EMBL" id="TXD90543.1"/>
    </source>
</evidence>
<feature type="domain" description="Secretion system C-terminal sorting" evidence="13">
    <location>
        <begin position="778"/>
        <end position="850"/>
    </location>
</feature>
<reference evidence="14 15" key="1">
    <citation type="submission" date="2019-08" db="EMBL/GenBank/DDBJ databases">
        <title>Genomes of Subsaximicrobium wynnwilliamsii strains.</title>
        <authorList>
            <person name="Bowman J.P."/>
        </authorList>
    </citation>
    <scope>NUCLEOTIDE SEQUENCE [LARGE SCALE GENOMIC DNA]</scope>
    <source>
        <strain evidence="14 15">2-80-2</strain>
    </source>
</reference>
<evidence type="ECO:0000256" key="8">
    <source>
        <dbReference type="PIRSR" id="PIRSR623612-1"/>
    </source>
</evidence>
<feature type="active site" evidence="8">
    <location>
        <position position="328"/>
    </location>
</feature>
<feature type="active site" description="Proton donor" evidence="8">
    <location>
        <position position="430"/>
    </location>
</feature>
<name>A0A5C6ZNG5_9FLAO</name>
<evidence type="ECO:0000256" key="7">
    <source>
        <dbReference type="ARBA" id="ARBA00023049"/>
    </source>
</evidence>
<dbReference type="Pfam" id="PF07504">
    <property type="entry name" value="FTP"/>
    <property type="match status" value="1"/>
</dbReference>
<feature type="domain" description="FTP" evidence="12">
    <location>
        <begin position="89"/>
        <end position="136"/>
    </location>
</feature>
<keyword evidence="2" id="KW-0645">Protease</keyword>
<dbReference type="GO" id="GO:0046872">
    <property type="term" value="F:metal ion binding"/>
    <property type="evidence" value="ECO:0007669"/>
    <property type="project" value="UniProtKB-KW"/>
</dbReference>
<feature type="chain" id="PRO_5022735716" evidence="9">
    <location>
        <begin position="21"/>
        <end position="852"/>
    </location>
</feature>
<dbReference type="Pfam" id="PF01447">
    <property type="entry name" value="Peptidase_M4"/>
    <property type="match status" value="1"/>
</dbReference>
<keyword evidence="3" id="KW-0479">Metal-binding</keyword>
<dbReference type="PANTHER" id="PTHR33794:SF1">
    <property type="entry name" value="BACILLOLYSIN"/>
    <property type="match status" value="1"/>
</dbReference>
<dbReference type="Proteomes" id="UP000321578">
    <property type="component" value="Unassembled WGS sequence"/>
</dbReference>
<evidence type="ECO:0000256" key="6">
    <source>
        <dbReference type="ARBA" id="ARBA00022833"/>
    </source>
</evidence>
<dbReference type="NCBIfam" id="TIGR04183">
    <property type="entry name" value="Por_Secre_tail"/>
    <property type="match status" value="1"/>
</dbReference>
<dbReference type="PRINTS" id="PR00730">
    <property type="entry name" value="THERMOLYSIN"/>
</dbReference>
<dbReference type="Gene3D" id="3.10.450.490">
    <property type="match status" value="1"/>
</dbReference>
<keyword evidence="5" id="KW-0378">Hydrolase</keyword>
<dbReference type="Pfam" id="PF18962">
    <property type="entry name" value="Por_Secre_tail"/>
    <property type="match status" value="1"/>
</dbReference>